<protein>
    <recommendedName>
        <fullName evidence="3">PASTA domain-containing protein</fullName>
    </recommendedName>
</protein>
<organism evidence="1 2">
    <name type="scientific">Pseudonocardia ailaonensis</name>
    <dbReference type="NCBI Taxonomy" id="367279"/>
    <lineage>
        <taxon>Bacteria</taxon>
        <taxon>Bacillati</taxon>
        <taxon>Actinomycetota</taxon>
        <taxon>Actinomycetes</taxon>
        <taxon>Pseudonocardiales</taxon>
        <taxon>Pseudonocardiaceae</taxon>
        <taxon>Pseudonocardia</taxon>
    </lineage>
</organism>
<comment type="caution">
    <text evidence="1">The sequence shown here is derived from an EMBL/GenBank/DDBJ whole genome shotgun (WGS) entry which is preliminary data.</text>
</comment>
<accession>A0ABN2MWJ1</accession>
<reference evidence="1 2" key="1">
    <citation type="journal article" date="2019" name="Int. J. Syst. Evol. Microbiol.">
        <title>The Global Catalogue of Microorganisms (GCM) 10K type strain sequencing project: providing services to taxonomists for standard genome sequencing and annotation.</title>
        <authorList>
            <consortium name="The Broad Institute Genomics Platform"/>
            <consortium name="The Broad Institute Genome Sequencing Center for Infectious Disease"/>
            <person name="Wu L."/>
            <person name="Ma J."/>
        </authorList>
    </citation>
    <scope>NUCLEOTIDE SEQUENCE [LARGE SCALE GENOMIC DNA]</scope>
    <source>
        <strain evidence="1 2">JCM 16009</strain>
    </source>
</reference>
<name>A0ABN2MWJ1_9PSEU</name>
<evidence type="ECO:0000313" key="2">
    <source>
        <dbReference type="Proteomes" id="UP001500449"/>
    </source>
</evidence>
<dbReference type="RefSeq" id="WP_344414882.1">
    <property type="nucleotide sequence ID" value="NZ_BAAAQK010000005.1"/>
</dbReference>
<gene>
    <name evidence="1" type="ORF">GCM10009836_20470</name>
</gene>
<proteinExistence type="predicted"/>
<evidence type="ECO:0008006" key="3">
    <source>
        <dbReference type="Google" id="ProtNLM"/>
    </source>
</evidence>
<keyword evidence="2" id="KW-1185">Reference proteome</keyword>
<dbReference type="Proteomes" id="UP001500449">
    <property type="component" value="Unassembled WGS sequence"/>
</dbReference>
<sequence length="85" mass="8767">MTEPLTETGMVPADYHAFWLVDRSSPAGIGEGVIPANGLVEQSVPGAVVVQTGVASGEVSVTVEVRDAAPASPDVGDWDEVAEFQ</sequence>
<evidence type="ECO:0000313" key="1">
    <source>
        <dbReference type="EMBL" id="GAA1841040.1"/>
    </source>
</evidence>
<dbReference type="EMBL" id="BAAAQK010000005">
    <property type="protein sequence ID" value="GAA1841040.1"/>
    <property type="molecule type" value="Genomic_DNA"/>
</dbReference>